<dbReference type="InterPro" id="IPR024344">
    <property type="entry name" value="MDMPI_metal-binding"/>
</dbReference>
<sequence length="189" mass="20900">MDTDTAWQHIDTQRRELADLLDGLDAGVWRTPSLCTGWTVRDVAAHLTHSTLPLPRMLWEAVRGGFRMDAVIDRMARADDSTPAELTARLRAMAGCRRHPPGTTVRDPLTDVLVHTQDICVPLGIERAMPTDAAVAAAEQVWSRGFPFHARRRYAGKQLVATDADLVLGEGEPVRAPISDLLMMLTGRR</sequence>
<dbReference type="AlphaFoldDB" id="A0A7I7JUG3"/>
<evidence type="ECO:0000313" key="2">
    <source>
        <dbReference type="EMBL" id="BBX15465.1"/>
    </source>
</evidence>
<dbReference type="KEGG" id="mdu:MDUV_03250"/>
<dbReference type="EMBL" id="AP022563">
    <property type="protein sequence ID" value="BBX15465.1"/>
    <property type="molecule type" value="Genomic_DNA"/>
</dbReference>
<evidence type="ECO:0000313" key="3">
    <source>
        <dbReference type="Proteomes" id="UP000467006"/>
    </source>
</evidence>
<feature type="domain" description="Mycothiol-dependent maleylpyruvate isomerase metal-binding" evidence="1">
    <location>
        <begin position="12"/>
        <end position="94"/>
    </location>
</feature>
<dbReference type="Pfam" id="PF11716">
    <property type="entry name" value="MDMPI_N"/>
    <property type="match status" value="1"/>
</dbReference>
<dbReference type="Proteomes" id="UP000467006">
    <property type="component" value="Chromosome"/>
</dbReference>
<dbReference type="OrthoDB" id="5178565at2"/>
<accession>A0A7I7JUG3</accession>
<name>A0A7I7JUG3_9MYCO</name>
<dbReference type="SUPFAM" id="SSF109854">
    <property type="entry name" value="DinB/YfiT-like putative metalloenzymes"/>
    <property type="match status" value="1"/>
</dbReference>
<proteinExistence type="predicted"/>
<gene>
    <name evidence="2" type="ORF">MDUV_03250</name>
</gene>
<keyword evidence="3" id="KW-1185">Reference proteome</keyword>
<dbReference type="GO" id="GO:0046872">
    <property type="term" value="F:metal ion binding"/>
    <property type="evidence" value="ECO:0007669"/>
    <property type="project" value="InterPro"/>
</dbReference>
<organism evidence="2 3">
    <name type="scientific">Mycolicibacterium duvalii</name>
    <dbReference type="NCBI Taxonomy" id="39688"/>
    <lineage>
        <taxon>Bacteria</taxon>
        <taxon>Bacillati</taxon>
        <taxon>Actinomycetota</taxon>
        <taxon>Actinomycetes</taxon>
        <taxon>Mycobacteriales</taxon>
        <taxon>Mycobacteriaceae</taxon>
        <taxon>Mycolicibacterium</taxon>
    </lineage>
</organism>
<dbReference type="NCBIfam" id="TIGR03083">
    <property type="entry name" value="maleylpyruvate isomerase family mycothiol-dependent enzyme"/>
    <property type="match status" value="1"/>
</dbReference>
<protein>
    <recommendedName>
        <fullName evidence="1">Mycothiol-dependent maleylpyruvate isomerase metal-binding domain-containing protein</fullName>
    </recommendedName>
</protein>
<dbReference type="Gene3D" id="1.20.120.450">
    <property type="entry name" value="dinb family like domain"/>
    <property type="match status" value="1"/>
</dbReference>
<reference evidence="2 3" key="1">
    <citation type="journal article" date="2019" name="Emerg. Microbes Infect.">
        <title>Comprehensive subspecies identification of 175 nontuberculous mycobacteria species based on 7547 genomic profiles.</title>
        <authorList>
            <person name="Matsumoto Y."/>
            <person name="Kinjo T."/>
            <person name="Motooka D."/>
            <person name="Nabeya D."/>
            <person name="Jung N."/>
            <person name="Uechi K."/>
            <person name="Horii T."/>
            <person name="Iida T."/>
            <person name="Fujita J."/>
            <person name="Nakamura S."/>
        </authorList>
    </citation>
    <scope>NUCLEOTIDE SEQUENCE [LARGE SCALE GENOMIC DNA]</scope>
    <source>
        <strain evidence="2 3">JCM 6396</strain>
    </source>
</reference>
<dbReference type="RefSeq" id="WP_098006214.1">
    <property type="nucleotide sequence ID" value="NZ_AP022563.1"/>
</dbReference>
<evidence type="ECO:0000259" key="1">
    <source>
        <dbReference type="Pfam" id="PF11716"/>
    </source>
</evidence>
<dbReference type="InterPro" id="IPR017517">
    <property type="entry name" value="Maleyloyr_isom"/>
</dbReference>
<dbReference type="InterPro" id="IPR034660">
    <property type="entry name" value="DinB/YfiT-like"/>
</dbReference>